<evidence type="ECO:0000256" key="1">
    <source>
        <dbReference type="SAM" id="MobiDB-lite"/>
    </source>
</evidence>
<evidence type="ECO:0000313" key="2">
    <source>
        <dbReference type="EMBL" id="AHB67491.1"/>
    </source>
</evidence>
<dbReference type="KEGG" id="hhn:HISP_08675"/>
<dbReference type="Proteomes" id="UP000018572">
    <property type="component" value="Chromosome 1"/>
</dbReference>
<dbReference type="HOGENOM" id="CLU_3178450_0_0_2"/>
<reference evidence="2 3" key="1">
    <citation type="journal article" date="2014" name="Genome Announc.">
        <title>Complete Genome Sequence of the Extremely Halophilic Archaeon Haloarcula hispanica Strain N601.</title>
        <authorList>
            <person name="Ding J.Y."/>
            <person name="Chiang P.W."/>
            <person name="Hong M.J."/>
            <person name="Dyall-Smith M."/>
            <person name="Tang S.L."/>
        </authorList>
    </citation>
    <scope>NUCLEOTIDE SEQUENCE [LARGE SCALE GENOMIC DNA]</scope>
    <source>
        <strain evidence="2 3">N601</strain>
    </source>
</reference>
<feature type="region of interest" description="Disordered" evidence="1">
    <location>
        <begin position="1"/>
        <end position="20"/>
    </location>
</feature>
<name>V5TQ84_HALHI</name>
<proteinExistence type="predicted"/>
<keyword evidence="3" id="KW-1185">Reference proteome</keyword>
<sequence length="46" mass="5167">MTNETTPTKENEREPDDESNNVLSSLKIVRLVLEIIALVARLISTL</sequence>
<protein>
    <submittedName>
        <fullName evidence="2">Uncharacterized protein</fullName>
    </submittedName>
</protein>
<gene>
    <name evidence="2" type="ORF">HISP_08675</name>
</gene>
<accession>V5TQ84</accession>
<organism evidence="2 3">
    <name type="scientific">Haloarcula hispanica N601</name>
    <dbReference type="NCBI Taxonomy" id="1417673"/>
    <lineage>
        <taxon>Archaea</taxon>
        <taxon>Methanobacteriati</taxon>
        <taxon>Methanobacteriota</taxon>
        <taxon>Stenosarchaea group</taxon>
        <taxon>Halobacteria</taxon>
        <taxon>Halobacteriales</taxon>
        <taxon>Haloarculaceae</taxon>
        <taxon>Haloarcula</taxon>
    </lineage>
</organism>
<evidence type="ECO:0000313" key="3">
    <source>
        <dbReference type="Proteomes" id="UP000018572"/>
    </source>
</evidence>
<dbReference type="EMBL" id="CP006884">
    <property type="protein sequence ID" value="AHB67491.1"/>
    <property type="molecule type" value="Genomic_DNA"/>
</dbReference>
<dbReference type="AlphaFoldDB" id="V5TQ84"/>